<accession>A0A8J5JKP2</accession>
<dbReference type="Gene3D" id="1.10.2000.10">
    <property type="entry name" value="Frizzled cysteine-rich domain"/>
    <property type="match status" value="1"/>
</dbReference>
<evidence type="ECO:0000256" key="3">
    <source>
        <dbReference type="ARBA" id="ARBA00022968"/>
    </source>
</evidence>
<feature type="region of interest" description="Disordered" evidence="6">
    <location>
        <begin position="142"/>
        <end position="233"/>
    </location>
</feature>
<feature type="disulfide bond" evidence="5">
    <location>
        <begin position="644"/>
        <end position="662"/>
    </location>
</feature>
<evidence type="ECO:0000256" key="2">
    <source>
        <dbReference type="ARBA" id="ARBA00022473"/>
    </source>
</evidence>
<feature type="disulfide bond" evidence="5">
    <location>
        <begin position="656"/>
        <end position="671"/>
    </location>
</feature>
<dbReference type="Proteomes" id="UP000747542">
    <property type="component" value="Unassembled WGS sequence"/>
</dbReference>
<keyword evidence="3" id="KW-0735">Signal-anchor</keyword>
<feature type="disulfide bond" evidence="5">
    <location>
        <begin position="737"/>
        <end position="755"/>
    </location>
</feature>
<dbReference type="PANTHER" id="PTHR11309">
    <property type="entry name" value="FRIZZLED"/>
    <property type="match status" value="1"/>
</dbReference>
<dbReference type="EMBL" id="JAHLQT010033114">
    <property type="protein sequence ID" value="KAG7159420.1"/>
    <property type="molecule type" value="Genomic_DNA"/>
</dbReference>
<dbReference type="PRINTS" id="PR00261">
    <property type="entry name" value="LDLRECEPTOR"/>
</dbReference>
<dbReference type="CDD" id="cd07066">
    <property type="entry name" value="CRD_FZ"/>
    <property type="match status" value="1"/>
</dbReference>
<keyword evidence="7" id="KW-0472">Membrane</keyword>
<dbReference type="AlphaFoldDB" id="A0A8J5JKP2"/>
<evidence type="ECO:0000256" key="4">
    <source>
        <dbReference type="ARBA" id="ARBA00023157"/>
    </source>
</evidence>
<dbReference type="InterPro" id="IPR015526">
    <property type="entry name" value="Frizzled/SFRP"/>
</dbReference>
<evidence type="ECO:0000259" key="8">
    <source>
        <dbReference type="PROSITE" id="PS50038"/>
    </source>
</evidence>
<protein>
    <submittedName>
        <fullName evidence="9">Atrial natriuretic peptide-converting enzyme-like 1</fullName>
    </submittedName>
</protein>
<comment type="caution">
    <text evidence="5">Lacks conserved residue(s) required for the propagation of feature annotation.</text>
</comment>
<feature type="compositionally biased region" description="Acidic residues" evidence="6">
    <location>
        <begin position="169"/>
        <end position="181"/>
    </location>
</feature>
<dbReference type="PROSITE" id="PS50038">
    <property type="entry name" value="FZ"/>
    <property type="match status" value="1"/>
</dbReference>
<dbReference type="InterPro" id="IPR020067">
    <property type="entry name" value="Frizzled_dom"/>
</dbReference>
<reference evidence="9" key="1">
    <citation type="journal article" date="2021" name="Sci. Adv.">
        <title>The American lobster genome reveals insights on longevity, neural, and immune adaptations.</title>
        <authorList>
            <person name="Polinski J.M."/>
            <person name="Zimin A.V."/>
            <person name="Clark K.F."/>
            <person name="Kohn A.B."/>
            <person name="Sadowski N."/>
            <person name="Timp W."/>
            <person name="Ptitsyn A."/>
            <person name="Khanna P."/>
            <person name="Romanova D.Y."/>
            <person name="Williams P."/>
            <person name="Greenwood S.J."/>
            <person name="Moroz L.L."/>
            <person name="Walt D.R."/>
            <person name="Bodnar A.G."/>
        </authorList>
    </citation>
    <scope>NUCLEOTIDE SEQUENCE</scope>
    <source>
        <strain evidence="9">GMGI-L3</strain>
    </source>
</reference>
<dbReference type="Pfam" id="PF00057">
    <property type="entry name" value="Ldl_recept_a"/>
    <property type="match status" value="1"/>
</dbReference>
<dbReference type="GO" id="GO:0042813">
    <property type="term" value="F:Wnt receptor activity"/>
    <property type="evidence" value="ECO:0007669"/>
    <property type="project" value="TreeGrafter"/>
</dbReference>
<dbReference type="GO" id="GO:0017147">
    <property type="term" value="F:Wnt-protein binding"/>
    <property type="evidence" value="ECO:0007669"/>
    <property type="project" value="TreeGrafter"/>
</dbReference>
<comment type="subcellular location">
    <subcellularLocation>
        <location evidence="1">Cell membrane</location>
        <topology evidence="1">Single-pass type II membrane protein</topology>
    </subcellularLocation>
</comment>
<feature type="disulfide bond" evidence="5">
    <location>
        <begin position="637"/>
        <end position="649"/>
    </location>
</feature>
<keyword evidence="7" id="KW-0812">Transmembrane</keyword>
<dbReference type="GO" id="GO:0035567">
    <property type="term" value="P:non-canonical Wnt signaling pathway"/>
    <property type="evidence" value="ECO:0007669"/>
    <property type="project" value="TreeGrafter"/>
</dbReference>
<proteinExistence type="predicted"/>
<dbReference type="InterPro" id="IPR002172">
    <property type="entry name" value="LDrepeatLR_classA_rpt"/>
</dbReference>
<dbReference type="PROSITE" id="PS50068">
    <property type="entry name" value="LDLRA_2"/>
    <property type="match status" value="2"/>
</dbReference>
<dbReference type="CDD" id="cd00112">
    <property type="entry name" value="LDLa"/>
    <property type="match status" value="2"/>
</dbReference>
<name>A0A8J5JKP2_HOMAM</name>
<evidence type="ECO:0000256" key="5">
    <source>
        <dbReference type="PROSITE-ProRule" id="PRU00124"/>
    </source>
</evidence>
<dbReference type="SUPFAM" id="SSF57424">
    <property type="entry name" value="LDL receptor-like module"/>
    <property type="match status" value="2"/>
</dbReference>
<feature type="domain" description="FZ" evidence="8">
    <location>
        <begin position="512"/>
        <end position="632"/>
    </location>
</feature>
<gene>
    <name evidence="9" type="primary">Corin-L1</name>
    <name evidence="9" type="ORF">Hamer_G004045</name>
</gene>
<dbReference type="PROSITE" id="PS01209">
    <property type="entry name" value="LDLRA_1"/>
    <property type="match status" value="1"/>
</dbReference>
<dbReference type="InterPro" id="IPR036055">
    <property type="entry name" value="LDL_receptor-like_sf"/>
</dbReference>
<comment type="caution">
    <text evidence="9">The sequence shown here is derived from an EMBL/GenBank/DDBJ whole genome shotgun (WGS) entry which is preliminary data.</text>
</comment>
<evidence type="ECO:0000256" key="7">
    <source>
        <dbReference type="SAM" id="Phobius"/>
    </source>
</evidence>
<dbReference type="SMART" id="SM00063">
    <property type="entry name" value="FRI"/>
    <property type="match status" value="1"/>
</dbReference>
<keyword evidence="10" id="KW-1185">Reference proteome</keyword>
<keyword evidence="2" id="KW-0217">Developmental protein</keyword>
<dbReference type="InterPro" id="IPR023415">
    <property type="entry name" value="LDLR_class-A_CS"/>
</dbReference>
<dbReference type="InterPro" id="IPR036790">
    <property type="entry name" value="Frizzled_dom_sf"/>
</dbReference>
<dbReference type="SMART" id="SM00192">
    <property type="entry name" value="LDLa"/>
    <property type="match status" value="2"/>
</dbReference>
<organism evidence="9 10">
    <name type="scientific">Homarus americanus</name>
    <name type="common">American lobster</name>
    <dbReference type="NCBI Taxonomy" id="6706"/>
    <lineage>
        <taxon>Eukaryota</taxon>
        <taxon>Metazoa</taxon>
        <taxon>Ecdysozoa</taxon>
        <taxon>Arthropoda</taxon>
        <taxon>Crustacea</taxon>
        <taxon>Multicrustacea</taxon>
        <taxon>Malacostraca</taxon>
        <taxon>Eumalacostraca</taxon>
        <taxon>Eucarida</taxon>
        <taxon>Decapoda</taxon>
        <taxon>Pleocyemata</taxon>
        <taxon>Astacidea</taxon>
        <taxon>Nephropoidea</taxon>
        <taxon>Nephropidae</taxon>
        <taxon>Homarus</taxon>
    </lineage>
</organism>
<dbReference type="GO" id="GO:0060070">
    <property type="term" value="P:canonical Wnt signaling pathway"/>
    <property type="evidence" value="ECO:0007669"/>
    <property type="project" value="TreeGrafter"/>
</dbReference>
<evidence type="ECO:0000256" key="6">
    <source>
        <dbReference type="SAM" id="MobiDB-lite"/>
    </source>
</evidence>
<dbReference type="Gene3D" id="4.10.400.10">
    <property type="entry name" value="Low-density Lipoprotein Receptor"/>
    <property type="match status" value="2"/>
</dbReference>
<dbReference type="Pfam" id="PF01392">
    <property type="entry name" value="Fz"/>
    <property type="match status" value="1"/>
</dbReference>
<dbReference type="SUPFAM" id="SSF63501">
    <property type="entry name" value="Frizzled cysteine-rich domain"/>
    <property type="match status" value="1"/>
</dbReference>
<dbReference type="GO" id="GO:0005886">
    <property type="term" value="C:plasma membrane"/>
    <property type="evidence" value="ECO:0007669"/>
    <property type="project" value="UniProtKB-SubCell"/>
</dbReference>
<keyword evidence="4 5" id="KW-1015">Disulfide bond</keyword>
<feature type="transmembrane region" description="Helical" evidence="7">
    <location>
        <begin position="53"/>
        <end position="78"/>
    </location>
</feature>
<feature type="compositionally biased region" description="Basic and acidic residues" evidence="6">
    <location>
        <begin position="182"/>
        <end position="233"/>
    </location>
</feature>
<evidence type="ECO:0000313" key="9">
    <source>
        <dbReference type="EMBL" id="KAG7159420.1"/>
    </source>
</evidence>
<keyword evidence="7" id="KW-1133">Transmembrane helix</keyword>
<evidence type="ECO:0000313" key="10">
    <source>
        <dbReference type="Proteomes" id="UP000747542"/>
    </source>
</evidence>
<evidence type="ECO:0000256" key="1">
    <source>
        <dbReference type="ARBA" id="ARBA00004401"/>
    </source>
</evidence>
<sequence>MVRCMIRSHNQQYKLAPRTDDAEDMCGAKLEPDPRYEGCCSNVFRPGRVVRDVIVGFLVVLAIAVVIAVLFVVCYYLLPDNKEGESALSVEEGAFIGAPVEVELNPNTVSEVEFTDNTRYDIAPDSMLEKIIKDGDAHLNTEDEKEHHHMGPTPYPEPEPESEPKSEPEPEPESEPESESEPEPKSEHEPKPESEPEPKPESEPEPDHIHEEGNASHDHMHKEGDMGHEHMHIGDNIGHEHVHEEGEMHQEHVHNEGDMHHEHVHEEGGMHMEHMHKADDMHPEHLHEEGDMHHKHTLEGDMDHVHKEGDMGHDHMHSEGDMPVNIGGDVGLELVPEEGRELEGPIPVVVPSTPFDTEGTLEAISAPSPDITNPTMPTEHTVISGDADVGTEVEVMPSESESNVIPSLPTTVQEELHEESGLSPLLDAFSPHPETPIFFPEALPKEQSTELPQEEELESTLKELPFPEEPTEEVEKPTLPETLSEHHFPITNEEEAPITDVPVEEPATIEETPLGTCRPRQLEMCSNLSYALTALPNWANDQNDVDLREASLPFFQDVIVRSRCSPRAQEYACAILEPPCTPDGTILPPCRTFCRSVASTCQEFVISGVGLSDVFNCERFPHSTDPAVCFDMTQEPCVGLEHRCGDGRCVAKRLVCDGVSDCLDHSDEATCPGQLPELNTSAIPLSTPIETQTPFSSDVASDITSVPEEDTTTHAPLEETTIEPVTLPPTECPELECLDGTCISLSQLNNGVNDCADGTDEMDFGL</sequence>